<dbReference type="InterPro" id="IPR025436">
    <property type="entry name" value="DUF4179"/>
</dbReference>
<keyword evidence="4" id="KW-1185">Reference proteome</keyword>
<dbReference type="AlphaFoldDB" id="A0A1I2V836"/>
<dbReference type="RefSeq" id="WP_093674216.1">
    <property type="nucleotide sequence ID" value="NZ_FOOY01000024.1"/>
</dbReference>
<organism evidence="3 4">
    <name type="scientific">Sporolactobacillus nakayamae</name>
    <dbReference type="NCBI Taxonomy" id="269670"/>
    <lineage>
        <taxon>Bacteria</taxon>
        <taxon>Bacillati</taxon>
        <taxon>Bacillota</taxon>
        <taxon>Bacilli</taxon>
        <taxon>Bacillales</taxon>
        <taxon>Sporolactobacillaceae</taxon>
        <taxon>Sporolactobacillus</taxon>
    </lineage>
</organism>
<evidence type="ECO:0000313" key="4">
    <source>
        <dbReference type="Proteomes" id="UP000198752"/>
    </source>
</evidence>
<evidence type="ECO:0000259" key="2">
    <source>
        <dbReference type="Pfam" id="PF13786"/>
    </source>
</evidence>
<gene>
    <name evidence="3" type="ORF">SAMN02982927_02926</name>
</gene>
<evidence type="ECO:0000313" key="3">
    <source>
        <dbReference type="EMBL" id="SFG83546.1"/>
    </source>
</evidence>
<proteinExistence type="predicted"/>
<feature type="transmembrane region" description="Helical" evidence="1">
    <location>
        <begin position="31"/>
        <end position="50"/>
    </location>
</feature>
<keyword evidence="1" id="KW-0812">Transmembrane</keyword>
<dbReference type="STRING" id="269670.SAMN02982927_02926"/>
<evidence type="ECO:0000256" key="1">
    <source>
        <dbReference type="SAM" id="Phobius"/>
    </source>
</evidence>
<feature type="domain" description="DUF4179" evidence="2">
    <location>
        <begin position="27"/>
        <end position="72"/>
    </location>
</feature>
<protein>
    <recommendedName>
        <fullName evidence="2">DUF4179 domain-containing protein</fullName>
    </recommendedName>
</protein>
<dbReference type="Proteomes" id="UP000198752">
    <property type="component" value="Unassembled WGS sequence"/>
</dbReference>
<dbReference type="Pfam" id="PF13786">
    <property type="entry name" value="DUF4179"/>
    <property type="match status" value="1"/>
</dbReference>
<accession>A0A1I2V836</accession>
<keyword evidence="1" id="KW-0472">Membrane</keyword>
<dbReference type="EMBL" id="FOOY01000024">
    <property type="protein sequence ID" value="SFG83546.1"/>
    <property type="molecule type" value="Genomic_DNA"/>
</dbReference>
<keyword evidence="1" id="KW-1133">Transmembrane helix</keyword>
<reference evidence="4" key="1">
    <citation type="submission" date="2016-10" db="EMBL/GenBank/DDBJ databases">
        <authorList>
            <person name="Varghese N."/>
            <person name="Submissions S."/>
        </authorList>
    </citation>
    <scope>NUCLEOTIDE SEQUENCE [LARGE SCALE GENOMIC DNA]</scope>
    <source>
        <strain evidence="4">ATCC 700379</strain>
    </source>
</reference>
<dbReference type="OrthoDB" id="2455196at2"/>
<name>A0A1I2V836_9BACL</name>
<sequence length="174" mass="19593">MHQRVVAGVDQAIKDKKSAKSPEWSLKKKSLAIAAAVAIVIAVFVGSAFISPAMAEVASKIPNFNRIFHSKNILTVITNDLKAKHYQIEGTGIRYSPRKEIGVWVDGSEQYFNQVKEDIKAQVEQIMESRGYDAFVVRVERKRDISKIEKNPSMDKTSKALMEIQVELQKYPNV</sequence>